<dbReference type="InterPro" id="IPR011008">
    <property type="entry name" value="Dimeric_a/b-barrel"/>
</dbReference>
<evidence type="ECO:0000313" key="3">
    <source>
        <dbReference type="Proteomes" id="UP000249081"/>
    </source>
</evidence>
<feature type="transmembrane region" description="Helical" evidence="1">
    <location>
        <begin position="139"/>
        <end position="160"/>
    </location>
</feature>
<dbReference type="SUPFAM" id="SSF54909">
    <property type="entry name" value="Dimeric alpha+beta barrel"/>
    <property type="match status" value="1"/>
</dbReference>
<dbReference type="PANTHER" id="PTHR40057">
    <property type="entry name" value="SLR1162 PROTEIN"/>
    <property type="match status" value="1"/>
</dbReference>
<reference evidence="2 3" key="2">
    <citation type="submission" date="2018-06" db="EMBL/GenBank/DDBJ databases">
        <title>Metagenomic assembly of (sub)arctic Cyanobacteria and their associated microbiome from non-axenic cultures.</title>
        <authorList>
            <person name="Baurain D."/>
        </authorList>
    </citation>
    <scope>NUCLEOTIDE SEQUENCE [LARGE SCALE GENOMIC DNA]</scope>
    <source>
        <strain evidence="2">ULC041bin1</strain>
    </source>
</reference>
<sequence length="233" mass="26237">MASLDNPQGAQGSHDDYFYSTFVVEYIVPRGHEAIFRQWYERLTRAARGFEGYTRTDLCPPLDCGDGVVKWYSIVHFRTPKELNRWLKSSDHAEIFEQGRDTFLAYRYKSFSTGLEGWFSSHTGGGEQSSLGPPPWKQVLAVVLGLYPTIVIQGMVFSALGIMQTWPMPTSLVINNLITSSILTWVVMPRVSRVLSFWLRPAYRLTALQTNIIGAGLVLTALALMASLFNYLA</sequence>
<dbReference type="Gene3D" id="3.30.70.100">
    <property type="match status" value="1"/>
</dbReference>
<feature type="transmembrane region" description="Helical" evidence="1">
    <location>
        <begin position="172"/>
        <end position="191"/>
    </location>
</feature>
<dbReference type="Proteomes" id="UP000249081">
    <property type="component" value="Unassembled WGS sequence"/>
</dbReference>
<dbReference type="InterPro" id="IPR038762">
    <property type="entry name" value="ABM_predict"/>
</dbReference>
<keyword evidence="1" id="KW-1133">Transmembrane helix</keyword>
<organism evidence="2 3">
    <name type="scientific">Shackletoniella antarctica</name>
    <dbReference type="NCBI Taxonomy" id="268115"/>
    <lineage>
        <taxon>Bacteria</taxon>
        <taxon>Bacillati</taxon>
        <taxon>Cyanobacteriota</taxon>
        <taxon>Cyanophyceae</taxon>
        <taxon>Oculatellales</taxon>
        <taxon>Oculatellaceae</taxon>
        <taxon>Shackletoniella</taxon>
    </lineage>
</organism>
<reference evidence="3" key="1">
    <citation type="submission" date="2018-04" db="EMBL/GenBank/DDBJ databases">
        <authorList>
            <person name="Cornet L."/>
        </authorList>
    </citation>
    <scope>NUCLEOTIDE SEQUENCE [LARGE SCALE GENOMIC DNA]</scope>
</reference>
<accession>A0A2W4YDT3</accession>
<evidence type="ECO:0000256" key="1">
    <source>
        <dbReference type="SAM" id="Phobius"/>
    </source>
</evidence>
<proteinExistence type="predicted"/>
<evidence type="ECO:0008006" key="4">
    <source>
        <dbReference type="Google" id="ProtNLM"/>
    </source>
</evidence>
<dbReference type="EMBL" id="QBMN01000065">
    <property type="protein sequence ID" value="PZO41308.1"/>
    <property type="molecule type" value="Genomic_DNA"/>
</dbReference>
<keyword evidence="1" id="KW-0472">Membrane</keyword>
<dbReference type="AlphaFoldDB" id="A0A2W4YDT3"/>
<evidence type="ECO:0000313" key="2">
    <source>
        <dbReference type="EMBL" id="PZO41308.1"/>
    </source>
</evidence>
<name>A0A2W4YDT3_9CYAN</name>
<gene>
    <name evidence="2" type="ORF">DCF17_10735</name>
</gene>
<feature type="transmembrane region" description="Helical" evidence="1">
    <location>
        <begin position="212"/>
        <end position="232"/>
    </location>
</feature>
<dbReference type="PANTHER" id="PTHR40057:SF1">
    <property type="entry name" value="SLR1162 PROTEIN"/>
    <property type="match status" value="1"/>
</dbReference>
<comment type="caution">
    <text evidence="2">The sequence shown here is derived from an EMBL/GenBank/DDBJ whole genome shotgun (WGS) entry which is preliminary data.</text>
</comment>
<keyword evidence="1" id="KW-0812">Transmembrane</keyword>
<protein>
    <recommendedName>
        <fullName evidence="4">Antibiotic biosynthesis monooxygenase</fullName>
    </recommendedName>
</protein>